<dbReference type="RefSeq" id="WP_071897851.1">
    <property type="nucleotide sequence ID" value="NZ_MPIN01000002.1"/>
</dbReference>
<reference evidence="3 4" key="2">
    <citation type="submission" date="2016-12" db="EMBL/GenBank/DDBJ databases">
        <title>Draft Genome Sequence of Cystobacter ferrugineus Strain Cbfe23.</title>
        <authorList>
            <person name="Akbar S."/>
            <person name="Dowd S.E."/>
            <person name="Stevens D.C."/>
        </authorList>
    </citation>
    <scope>NUCLEOTIDE SEQUENCE [LARGE SCALE GENOMIC DNA]</scope>
    <source>
        <strain evidence="3 4">Cbfe23</strain>
    </source>
</reference>
<organism evidence="3 4">
    <name type="scientific">Cystobacter ferrugineus</name>
    <dbReference type="NCBI Taxonomy" id="83449"/>
    <lineage>
        <taxon>Bacteria</taxon>
        <taxon>Pseudomonadati</taxon>
        <taxon>Myxococcota</taxon>
        <taxon>Myxococcia</taxon>
        <taxon>Myxococcales</taxon>
        <taxon>Cystobacterineae</taxon>
        <taxon>Archangiaceae</taxon>
        <taxon>Cystobacter</taxon>
    </lineage>
</organism>
<dbReference type="Pfam" id="PF02738">
    <property type="entry name" value="MoCoBD_1"/>
    <property type="match status" value="1"/>
</dbReference>
<dbReference type="InterPro" id="IPR036856">
    <property type="entry name" value="Ald_Oxase/Xan_DH_a/b_sf"/>
</dbReference>
<dbReference type="SUPFAM" id="SSF54665">
    <property type="entry name" value="CO dehydrogenase molybdoprotein N-domain-like"/>
    <property type="match status" value="1"/>
</dbReference>
<dbReference type="AlphaFoldDB" id="A0A1L9BGG3"/>
<gene>
    <name evidence="3" type="ORF">BON30_10795</name>
</gene>
<keyword evidence="4" id="KW-1185">Reference proteome</keyword>
<accession>A0A1L9BGG3</accession>
<evidence type="ECO:0000259" key="2">
    <source>
        <dbReference type="SMART" id="SM01008"/>
    </source>
</evidence>
<dbReference type="Gene3D" id="3.90.1170.50">
    <property type="entry name" value="Aldehyde oxidase/xanthine dehydrogenase, a/b hammerhead"/>
    <property type="match status" value="1"/>
</dbReference>
<dbReference type="SUPFAM" id="SSF56003">
    <property type="entry name" value="Molybdenum cofactor-binding domain"/>
    <property type="match status" value="1"/>
</dbReference>
<name>A0A1L9BGG3_9BACT</name>
<dbReference type="GO" id="GO:0016491">
    <property type="term" value="F:oxidoreductase activity"/>
    <property type="evidence" value="ECO:0007669"/>
    <property type="project" value="InterPro"/>
</dbReference>
<dbReference type="OrthoDB" id="9775084at2"/>
<dbReference type="InterPro" id="IPR000674">
    <property type="entry name" value="Ald_Oxase/Xan_DH_a/b"/>
</dbReference>
<proteinExistence type="predicted"/>
<evidence type="ECO:0000313" key="4">
    <source>
        <dbReference type="Proteomes" id="UP000182229"/>
    </source>
</evidence>
<dbReference type="STRING" id="83449.BON30_10795"/>
<dbReference type="SMART" id="SM01008">
    <property type="entry name" value="Ald_Xan_dh_C"/>
    <property type="match status" value="1"/>
</dbReference>
<sequence>MTTPSSLLGQPISRVDGPLKVTGRAKYAGEFNVPGLTYGHVLSSTIARGRIQKIDASAALALPGVLHVFTHENRPSTAWFDRNYKDEDAPAGSPFRPLDGADIVYSGQPIALVVAETFELARHAASLIRVEYKTKEHETDLAAQRHKAHSPAPGKGGYEPPPKPRGHPDKAFKSAPIQVDAEYSTPVEHHNPMETHASTVIHEDDGTLTIYDKIQGVQNSYDYVSRVFKLDKDQVRVRSPFVGGAFGSGLRPQYQLFLAVMAARELKRSVRVTLTRQQMFTFGHRPETRQHVALGAAPDGTLLSVIHEALSETSRFEDYCEVVVNWSGLLYQCENVRLDYKVAPLDQYTPIDMRAPGAVLGVYALECAMDELAYKAGVDPLELRFKNYAERDQNQDKPFSSKELKACYYQGAERFGWARRSAAPRSMREGKQLIGWGVATGIWEAMQQQAAAKAVLSIDGTLTVSSATADIGTGTYTVMTQIAAETLGLPLDAVTFKLGDSSLPKSPIEGGSWTVSSVGTAVKEVCEKVREQVFAFARKVHHSPLAKAELDEVTFSGGHIRLKSDPSRAVSLTEAMRHAGVLHVEEQAMGLPNPKQLQYTRAAHSAVFAEVKVDEDLGVVKVTRVVSAIAGGRVLNPKTARSQIIGGIVWGIGMALEEETLLDQKLGRFMNHDLAEYHVPVNADVHDIDVIFVDEEDTIVNPLGAKGLGEIGIVGVAAAIANAIFHATGKRVRELPITLDKLL</sequence>
<protein>
    <submittedName>
        <fullName evidence="3">Aldehyde oxidase</fullName>
    </submittedName>
</protein>
<dbReference type="InterPro" id="IPR008274">
    <property type="entry name" value="AldOxase/xan_DH_MoCoBD1"/>
</dbReference>
<evidence type="ECO:0000313" key="3">
    <source>
        <dbReference type="EMBL" id="OJH41347.1"/>
    </source>
</evidence>
<dbReference type="Gene3D" id="3.30.365.10">
    <property type="entry name" value="Aldehyde oxidase/xanthine dehydrogenase, molybdopterin binding domain"/>
    <property type="match status" value="4"/>
</dbReference>
<dbReference type="GO" id="GO:0005506">
    <property type="term" value="F:iron ion binding"/>
    <property type="evidence" value="ECO:0007669"/>
    <property type="project" value="InterPro"/>
</dbReference>
<evidence type="ECO:0000256" key="1">
    <source>
        <dbReference type="SAM" id="MobiDB-lite"/>
    </source>
</evidence>
<comment type="caution">
    <text evidence="3">The sequence shown here is derived from an EMBL/GenBank/DDBJ whole genome shotgun (WGS) entry which is preliminary data.</text>
</comment>
<dbReference type="Proteomes" id="UP000182229">
    <property type="component" value="Unassembled WGS sequence"/>
</dbReference>
<reference evidence="4" key="1">
    <citation type="submission" date="2016-11" db="EMBL/GenBank/DDBJ databases">
        <authorList>
            <person name="Shukria A."/>
            <person name="Stevens D.C."/>
        </authorList>
    </citation>
    <scope>NUCLEOTIDE SEQUENCE [LARGE SCALE GENOMIC DNA]</scope>
    <source>
        <strain evidence="4">Cbfe23</strain>
    </source>
</reference>
<feature type="region of interest" description="Disordered" evidence="1">
    <location>
        <begin position="138"/>
        <end position="171"/>
    </location>
</feature>
<dbReference type="InterPro" id="IPR037165">
    <property type="entry name" value="AldOxase/xan_DH_Mopterin-bd_sf"/>
</dbReference>
<dbReference type="InterPro" id="IPR016208">
    <property type="entry name" value="Ald_Oxase/xanthine_DH-like"/>
</dbReference>
<dbReference type="PANTHER" id="PTHR11908:SF153">
    <property type="entry name" value="DEHYDROGENASE"/>
    <property type="match status" value="1"/>
</dbReference>
<dbReference type="EMBL" id="MPIN01000002">
    <property type="protein sequence ID" value="OJH41347.1"/>
    <property type="molecule type" value="Genomic_DNA"/>
</dbReference>
<dbReference type="InterPro" id="IPR046867">
    <property type="entry name" value="AldOxase/xan_DH_MoCoBD2"/>
</dbReference>
<dbReference type="PANTHER" id="PTHR11908">
    <property type="entry name" value="XANTHINE DEHYDROGENASE"/>
    <property type="match status" value="1"/>
</dbReference>
<dbReference type="Pfam" id="PF01315">
    <property type="entry name" value="Ald_Xan_dh_C"/>
    <property type="match status" value="1"/>
</dbReference>
<feature type="domain" description="Aldehyde oxidase/xanthine dehydrogenase a/b hammerhead" evidence="2">
    <location>
        <begin position="22"/>
        <end position="136"/>
    </location>
</feature>
<dbReference type="Pfam" id="PF20256">
    <property type="entry name" value="MoCoBD_2"/>
    <property type="match status" value="1"/>
</dbReference>